<dbReference type="Pfam" id="PF08718">
    <property type="entry name" value="GLTP"/>
    <property type="match status" value="1"/>
</dbReference>
<dbReference type="GO" id="GO:1902387">
    <property type="term" value="F:ceramide 1-phosphate binding"/>
    <property type="evidence" value="ECO:0007669"/>
    <property type="project" value="TreeGrafter"/>
</dbReference>
<dbReference type="PANTHER" id="PTHR10219">
    <property type="entry name" value="GLYCOLIPID TRANSFER PROTEIN-RELATED"/>
    <property type="match status" value="1"/>
</dbReference>
<sequence length="221" mass="25357">MAEHQALEGQFSTITYFGSCKPKFEPVKEDQQLEIMTFLEASRQILPFLETLGKAFVFVKKDVQGNIEKIEKHRAKDPEKYKTINIIVEEDQSAEKKEMSDGCVGVLWLKRGLDFIHNIFAELLADLKNEVTDENISPTIGRAYENSIKKYHGWMTQKVIGGVIKMVPYRKDFLERLMLEPSATPELVLKDIELYDVNLAATVKLMDDLLTKNNKNSEEKV</sequence>
<feature type="domain" description="Glycolipid transfer protein" evidence="2">
    <location>
        <begin position="34"/>
        <end position="178"/>
    </location>
</feature>
<keyword evidence="1" id="KW-0813">Transport</keyword>
<dbReference type="GO" id="GO:1902388">
    <property type="term" value="F:ceramide 1-phosphate transfer activity"/>
    <property type="evidence" value="ECO:0007669"/>
    <property type="project" value="TreeGrafter"/>
</dbReference>
<proteinExistence type="predicted"/>
<gene>
    <name evidence="3" type="ORF">V1264_021602</name>
</gene>
<keyword evidence="4" id="KW-1185">Reference proteome</keyword>
<dbReference type="AlphaFoldDB" id="A0AAN9AIS1"/>
<protein>
    <recommendedName>
        <fullName evidence="2">Glycolipid transfer protein domain-containing protein</fullName>
    </recommendedName>
</protein>
<dbReference type="Proteomes" id="UP001374579">
    <property type="component" value="Unassembled WGS sequence"/>
</dbReference>
<comment type="caution">
    <text evidence="3">The sequence shown here is derived from an EMBL/GenBank/DDBJ whole genome shotgun (WGS) entry which is preliminary data.</text>
</comment>
<dbReference type="PANTHER" id="PTHR10219:SF25">
    <property type="entry name" value="PLECKSTRIN HOMOLOGY DOMAIN-CONTAINING FAMILY A MEMBER 8"/>
    <property type="match status" value="1"/>
</dbReference>
<name>A0AAN9AIS1_9CAEN</name>
<dbReference type="FunFam" id="1.10.3520.10:FF:000001">
    <property type="entry name" value="Pleckstrin domain-containing family A member 8"/>
    <property type="match status" value="1"/>
</dbReference>
<dbReference type="InterPro" id="IPR014830">
    <property type="entry name" value="Glycolipid_transfer_prot_dom"/>
</dbReference>
<dbReference type="Gene3D" id="1.10.3520.10">
    <property type="entry name" value="Glycolipid transfer protein"/>
    <property type="match status" value="1"/>
</dbReference>
<dbReference type="InterPro" id="IPR036497">
    <property type="entry name" value="GLTP_sf"/>
</dbReference>
<accession>A0AAN9AIS1</accession>
<dbReference type="EMBL" id="JBAMIC010004070">
    <property type="protein sequence ID" value="KAK7087569.1"/>
    <property type="molecule type" value="Genomic_DNA"/>
</dbReference>
<reference evidence="3 4" key="1">
    <citation type="submission" date="2024-02" db="EMBL/GenBank/DDBJ databases">
        <title>Chromosome-scale genome assembly of the rough periwinkle Littorina saxatilis.</title>
        <authorList>
            <person name="De Jode A."/>
            <person name="Faria R."/>
            <person name="Formenti G."/>
            <person name="Sims Y."/>
            <person name="Smith T.P."/>
            <person name="Tracey A."/>
            <person name="Wood J.M.D."/>
            <person name="Zagrodzka Z.B."/>
            <person name="Johannesson K."/>
            <person name="Butlin R.K."/>
            <person name="Leder E.H."/>
        </authorList>
    </citation>
    <scope>NUCLEOTIDE SEQUENCE [LARGE SCALE GENOMIC DNA]</scope>
    <source>
        <strain evidence="3">Snail1</strain>
        <tissue evidence="3">Muscle</tissue>
    </source>
</reference>
<dbReference type="GO" id="GO:0016020">
    <property type="term" value="C:membrane"/>
    <property type="evidence" value="ECO:0007669"/>
    <property type="project" value="TreeGrafter"/>
</dbReference>
<evidence type="ECO:0000256" key="1">
    <source>
        <dbReference type="ARBA" id="ARBA00022448"/>
    </source>
</evidence>
<evidence type="ECO:0000259" key="2">
    <source>
        <dbReference type="Pfam" id="PF08718"/>
    </source>
</evidence>
<organism evidence="3 4">
    <name type="scientific">Littorina saxatilis</name>
    <dbReference type="NCBI Taxonomy" id="31220"/>
    <lineage>
        <taxon>Eukaryota</taxon>
        <taxon>Metazoa</taxon>
        <taxon>Spiralia</taxon>
        <taxon>Lophotrochozoa</taxon>
        <taxon>Mollusca</taxon>
        <taxon>Gastropoda</taxon>
        <taxon>Caenogastropoda</taxon>
        <taxon>Littorinimorpha</taxon>
        <taxon>Littorinoidea</taxon>
        <taxon>Littorinidae</taxon>
        <taxon>Littorina</taxon>
    </lineage>
</organism>
<dbReference type="SUPFAM" id="SSF110004">
    <property type="entry name" value="Glycolipid transfer protein, GLTP"/>
    <property type="match status" value="1"/>
</dbReference>
<evidence type="ECO:0000313" key="3">
    <source>
        <dbReference type="EMBL" id="KAK7087569.1"/>
    </source>
</evidence>
<dbReference type="GO" id="GO:0005829">
    <property type="term" value="C:cytosol"/>
    <property type="evidence" value="ECO:0007669"/>
    <property type="project" value="TreeGrafter"/>
</dbReference>
<evidence type="ECO:0000313" key="4">
    <source>
        <dbReference type="Proteomes" id="UP001374579"/>
    </source>
</evidence>